<evidence type="ECO:0000256" key="1">
    <source>
        <dbReference type="ARBA" id="ARBA00022722"/>
    </source>
</evidence>
<keyword evidence="2 7" id="KW-0255">Endonuclease</keyword>
<protein>
    <submittedName>
        <fullName evidence="7">UV DNA damage repair endonuclease UvsE</fullName>
    </submittedName>
</protein>
<keyword evidence="1" id="KW-0540">Nuclease</keyword>
<dbReference type="GO" id="GO:0009411">
    <property type="term" value="P:response to UV"/>
    <property type="evidence" value="ECO:0007669"/>
    <property type="project" value="InterPro"/>
</dbReference>
<dbReference type="Proteomes" id="UP000276770">
    <property type="component" value="Unassembled WGS sequence"/>
</dbReference>
<name>A0A3L7JT10_9BACI</name>
<dbReference type="Gene3D" id="3.20.20.150">
    <property type="entry name" value="Divalent-metal-dependent TIM barrel enzymes"/>
    <property type="match status" value="1"/>
</dbReference>
<organism evidence="7 8">
    <name type="scientific">Falsibacillus albus</name>
    <dbReference type="NCBI Taxonomy" id="2478915"/>
    <lineage>
        <taxon>Bacteria</taxon>
        <taxon>Bacillati</taxon>
        <taxon>Bacillota</taxon>
        <taxon>Bacilli</taxon>
        <taxon>Bacillales</taxon>
        <taxon>Bacillaceae</taxon>
        <taxon>Falsibacillus</taxon>
    </lineage>
</organism>
<proteinExistence type="predicted"/>
<dbReference type="SUPFAM" id="SSF51658">
    <property type="entry name" value="Xylose isomerase-like"/>
    <property type="match status" value="1"/>
</dbReference>
<dbReference type="InterPro" id="IPR036237">
    <property type="entry name" value="Xyl_isomerase-like_sf"/>
</dbReference>
<keyword evidence="6" id="KW-0234">DNA repair</keyword>
<accession>A0A3L7JT10</accession>
<gene>
    <name evidence="7" type="primary">uvsE</name>
    <name evidence="7" type="ORF">D9X91_18265</name>
</gene>
<dbReference type="GO" id="GO:0006289">
    <property type="term" value="P:nucleotide-excision repair"/>
    <property type="evidence" value="ECO:0007669"/>
    <property type="project" value="InterPro"/>
</dbReference>
<sequence>MKKGGDLVIVRLGYVAMSMKLENSSPSQTMTYKQFSSLKDRDAALRKLERIAASNLHNCLRLLRHNAANDIHFFRFSSKLIPLANHPELKDWDYFTGIEAPLKEIAQFLKDHPMRVDFHPEHFVVLTSSKADILKNTIKTLQLHYRLIRGMGVPPEHRCVIHVGGAYEDKEKAMEQFIHNFGFLAPHLQKMLLLENDDTVYTQHDALYLCEKLQIPLVFDLHHHLANHEYDWEQDWERTIATWSHSKLPMKFHISSPRSPSHYKAHADYVDPDMLYGFLQKINGTVTEIDCMIEAKRKDEALFQLHEDLSFRKNIEWLDASTFIVH</sequence>
<evidence type="ECO:0000256" key="3">
    <source>
        <dbReference type="ARBA" id="ARBA00022763"/>
    </source>
</evidence>
<dbReference type="PANTHER" id="PTHR31290:SF5">
    <property type="entry name" value="UV-DAMAGE ENDONUCLEASE"/>
    <property type="match status" value="1"/>
</dbReference>
<dbReference type="InterPro" id="IPR004601">
    <property type="entry name" value="UvdE"/>
</dbReference>
<evidence type="ECO:0000256" key="2">
    <source>
        <dbReference type="ARBA" id="ARBA00022759"/>
    </source>
</evidence>
<dbReference type="EMBL" id="RCVZ01000016">
    <property type="protein sequence ID" value="RLQ93179.1"/>
    <property type="molecule type" value="Genomic_DNA"/>
</dbReference>
<keyword evidence="5" id="KW-0378">Hydrolase</keyword>
<dbReference type="PANTHER" id="PTHR31290">
    <property type="entry name" value="UV-DAMAGE ENDONUCLEASE"/>
    <property type="match status" value="1"/>
</dbReference>
<evidence type="ECO:0000313" key="8">
    <source>
        <dbReference type="Proteomes" id="UP000276770"/>
    </source>
</evidence>
<dbReference type="GO" id="GO:0004519">
    <property type="term" value="F:endonuclease activity"/>
    <property type="evidence" value="ECO:0007669"/>
    <property type="project" value="UniProtKB-KW"/>
</dbReference>
<dbReference type="GO" id="GO:0016787">
    <property type="term" value="F:hydrolase activity"/>
    <property type="evidence" value="ECO:0007669"/>
    <property type="project" value="UniProtKB-KW"/>
</dbReference>
<dbReference type="AlphaFoldDB" id="A0A3L7JT10"/>
<reference evidence="7 8" key="1">
    <citation type="submission" date="2018-10" db="EMBL/GenBank/DDBJ databases">
        <title>Falsibacillus sp. genome draft.</title>
        <authorList>
            <person name="Shi S."/>
        </authorList>
    </citation>
    <scope>NUCLEOTIDE SEQUENCE [LARGE SCALE GENOMIC DNA]</scope>
    <source>
        <strain evidence="7 8">GY 10110</strain>
    </source>
</reference>
<keyword evidence="3" id="KW-0227">DNA damage</keyword>
<dbReference type="OrthoDB" id="9782576at2"/>
<dbReference type="Pfam" id="PF03851">
    <property type="entry name" value="UvdE"/>
    <property type="match status" value="1"/>
</dbReference>
<dbReference type="NCBIfam" id="TIGR00629">
    <property type="entry name" value="uvde"/>
    <property type="match status" value="1"/>
</dbReference>
<dbReference type="RefSeq" id="WP_121682087.1">
    <property type="nucleotide sequence ID" value="NZ_RCVZ01000016.1"/>
</dbReference>
<evidence type="ECO:0000256" key="5">
    <source>
        <dbReference type="ARBA" id="ARBA00022801"/>
    </source>
</evidence>
<evidence type="ECO:0000256" key="6">
    <source>
        <dbReference type="ARBA" id="ARBA00023204"/>
    </source>
</evidence>
<evidence type="ECO:0000313" key="7">
    <source>
        <dbReference type="EMBL" id="RLQ93179.1"/>
    </source>
</evidence>
<keyword evidence="4" id="KW-0228">DNA excision</keyword>
<comment type="caution">
    <text evidence="7">The sequence shown here is derived from an EMBL/GenBank/DDBJ whole genome shotgun (WGS) entry which is preliminary data.</text>
</comment>
<keyword evidence="8" id="KW-1185">Reference proteome</keyword>
<evidence type="ECO:0000256" key="4">
    <source>
        <dbReference type="ARBA" id="ARBA00022769"/>
    </source>
</evidence>